<evidence type="ECO:0000313" key="4">
    <source>
        <dbReference type="EMBL" id="MFC4257658.1"/>
    </source>
</evidence>
<evidence type="ECO:0000259" key="3">
    <source>
        <dbReference type="PROSITE" id="PS51186"/>
    </source>
</evidence>
<dbReference type="PROSITE" id="PS51186">
    <property type="entry name" value="GNAT"/>
    <property type="match status" value="1"/>
</dbReference>
<dbReference type="InterPro" id="IPR000182">
    <property type="entry name" value="GNAT_dom"/>
</dbReference>
<dbReference type="SUPFAM" id="SSF55729">
    <property type="entry name" value="Acyl-CoA N-acyltransferases (Nat)"/>
    <property type="match status" value="1"/>
</dbReference>
<dbReference type="Pfam" id="PF13508">
    <property type="entry name" value="Acetyltransf_7"/>
    <property type="match status" value="1"/>
</dbReference>
<evidence type="ECO:0000256" key="2">
    <source>
        <dbReference type="ARBA" id="ARBA00023315"/>
    </source>
</evidence>
<accession>A0ABV8QD54</accession>
<dbReference type="EC" id="2.3.-.-" evidence="4"/>
<keyword evidence="2 4" id="KW-0012">Acyltransferase</keyword>
<comment type="caution">
    <text evidence="4">The sequence shown here is derived from an EMBL/GenBank/DDBJ whole genome shotgun (WGS) entry which is preliminary data.</text>
</comment>
<evidence type="ECO:0000256" key="1">
    <source>
        <dbReference type="ARBA" id="ARBA00022679"/>
    </source>
</evidence>
<keyword evidence="5" id="KW-1185">Reference proteome</keyword>
<dbReference type="PANTHER" id="PTHR43877">
    <property type="entry name" value="AMINOALKYLPHOSPHONATE N-ACETYLTRANSFERASE-RELATED-RELATED"/>
    <property type="match status" value="1"/>
</dbReference>
<keyword evidence="1 4" id="KW-0808">Transferase</keyword>
<reference evidence="5" key="1">
    <citation type="journal article" date="2019" name="Int. J. Syst. Evol. Microbiol.">
        <title>The Global Catalogue of Microorganisms (GCM) 10K type strain sequencing project: providing services to taxonomists for standard genome sequencing and annotation.</title>
        <authorList>
            <consortium name="The Broad Institute Genomics Platform"/>
            <consortium name="The Broad Institute Genome Sequencing Center for Infectious Disease"/>
            <person name="Wu L."/>
            <person name="Ma J."/>
        </authorList>
    </citation>
    <scope>NUCLEOTIDE SEQUENCE [LARGE SCALE GENOMIC DNA]</scope>
    <source>
        <strain evidence="5">CECT 7297</strain>
    </source>
</reference>
<dbReference type="GO" id="GO:0016746">
    <property type="term" value="F:acyltransferase activity"/>
    <property type="evidence" value="ECO:0007669"/>
    <property type="project" value="UniProtKB-KW"/>
</dbReference>
<dbReference type="Proteomes" id="UP001595798">
    <property type="component" value="Unassembled WGS sequence"/>
</dbReference>
<name>A0ABV8QD54_9GAMM</name>
<dbReference type="CDD" id="cd04301">
    <property type="entry name" value="NAT_SF"/>
    <property type="match status" value="1"/>
</dbReference>
<dbReference type="Gene3D" id="3.40.630.30">
    <property type="match status" value="1"/>
</dbReference>
<gene>
    <name evidence="4" type="ORF">ACFOZ5_01295</name>
</gene>
<dbReference type="EMBL" id="JBHSDI010000001">
    <property type="protein sequence ID" value="MFC4257658.1"/>
    <property type="molecule type" value="Genomic_DNA"/>
</dbReference>
<feature type="domain" description="N-acetyltransferase" evidence="3">
    <location>
        <begin position="1"/>
        <end position="148"/>
    </location>
</feature>
<protein>
    <submittedName>
        <fullName evidence="4">GNAT family N-acetyltransferase</fullName>
        <ecNumber evidence="4">2.3.-.-</ecNumber>
    </submittedName>
</protein>
<evidence type="ECO:0000313" key="5">
    <source>
        <dbReference type="Proteomes" id="UP001595798"/>
    </source>
</evidence>
<proteinExistence type="predicted"/>
<dbReference type="InterPro" id="IPR016181">
    <property type="entry name" value="Acyl_CoA_acyltransferase"/>
</dbReference>
<sequence>MDIRRATEADADAVSDCVTRAYEHYEKRIGRTPGPMVQDYHKVIREYNVFVTVVDQEIQGVLVLDQTREGFLLDNIAVNPGLQGRGIGRALLELAEQCAQSAGYDSIYLYTNALMSENRELYARIGYEEYDHRTEQGLDRVYLRKPLPRGPN</sequence>
<dbReference type="RefSeq" id="WP_379884896.1">
    <property type="nucleotide sequence ID" value="NZ_JBHSDI010000001.1"/>
</dbReference>
<dbReference type="InterPro" id="IPR050832">
    <property type="entry name" value="Bact_Acetyltransf"/>
</dbReference>
<dbReference type="PANTHER" id="PTHR43877:SF2">
    <property type="entry name" value="AMINOALKYLPHOSPHONATE N-ACETYLTRANSFERASE-RELATED"/>
    <property type="match status" value="1"/>
</dbReference>
<organism evidence="4 5">
    <name type="scientific">Marinobacter lacisalsi</name>
    <dbReference type="NCBI Taxonomy" id="475979"/>
    <lineage>
        <taxon>Bacteria</taxon>
        <taxon>Pseudomonadati</taxon>
        <taxon>Pseudomonadota</taxon>
        <taxon>Gammaproteobacteria</taxon>
        <taxon>Pseudomonadales</taxon>
        <taxon>Marinobacteraceae</taxon>
        <taxon>Marinobacter</taxon>
    </lineage>
</organism>